<dbReference type="Gene3D" id="2.40.170.20">
    <property type="entry name" value="TonB-dependent receptor, beta-barrel domain"/>
    <property type="match status" value="1"/>
</dbReference>
<dbReference type="OrthoDB" id="9768177at2"/>
<dbReference type="RefSeq" id="WP_115866027.1">
    <property type="nucleotide sequence ID" value="NZ_QREG01000001.1"/>
</dbReference>
<dbReference type="InterPro" id="IPR036942">
    <property type="entry name" value="Beta-barrel_TonB_sf"/>
</dbReference>
<keyword evidence="10" id="KW-1185">Reference proteome</keyword>
<dbReference type="InterPro" id="IPR012910">
    <property type="entry name" value="Plug_dom"/>
</dbReference>
<organism evidence="9 10">
    <name type="scientific">Marinoscillum furvescens DSM 4134</name>
    <dbReference type="NCBI Taxonomy" id="1122208"/>
    <lineage>
        <taxon>Bacteria</taxon>
        <taxon>Pseudomonadati</taxon>
        <taxon>Bacteroidota</taxon>
        <taxon>Cytophagia</taxon>
        <taxon>Cytophagales</taxon>
        <taxon>Reichenbachiellaceae</taxon>
        <taxon>Marinoscillum</taxon>
    </lineage>
</organism>
<accession>A0A3D9LGL0</accession>
<dbReference type="EMBL" id="QREG01000001">
    <property type="protein sequence ID" value="REE05501.1"/>
    <property type="molecule type" value="Genomic_DNA"/>
</dbReference>
<dbReference type="Gene3D" id="2.60.40.1120">
    <property type="entry name" value="Carboxypeptidase-like, regulatory domain"/>
    <property type="match status" value="1"/>
</dbReference>
<dbReference type="SUPFAM" id="SSF49464">
    <property type="entry name" value="Carboxypeptidase regulatory domain-like"/>
    <property type="match status" value="1"/>
</dbReference>
<name>A0A3D9LGL0_MARFU</name>
<comment type="subcellular location">
    <subcellularLocation>
        <location evidence="1 7">Cell outer membrane</location>
        <topology evidence="1 7">Multi-pass membrane protein</topology>
    </subcellularLocation>
</comment>
<dbReference type="SUPFAM" id="SSF56935">
    <property type="entry name" value="Porins"/>
    <property type="match status" value="1"/>
</dbReference>
<evidence type="ECO:0000256" key="6">
    <source>
        <dbReference type="ARBA" id="ARBA00023237"/>
    </source>
</evidence>
<evidence type="ECO:0000313" key="10">
    <source>
        <dbReference type="Proteomes" id="UP000256779"/>
    </source>
</evidence>
<comment type="similarity">
    <text evidence="7">Belongs to the TonB-dependent receptor family.</text>
</comment>
<evidence type="ECO:0000256" key="5">
    <source>
        <dbReference type="ARBA" id="ARBA00023136"/>
    </source>
</evidence>
<dbReference type="InterPro" id="IPR023997">
    <property type="entry name" value="TonB-dep_OMP_SusC/RagA_CS"/>
</dbReference>
<evidence type="ECO:0000256" key="1">
    <source>
        <dbReference type="ARBA" id="ARBA00004571"/>
    </source>
</evidence>
<reference evidence="9 10" key="1">
    <citation type="submission" date="2018-07" db="EMBL/GenBank/DDBJ databases">
        <title>Genomic Encyclopedia of Type Strains, Phase IV (KMG-IV): sequencing the most valuable type-strain genomes for metagenomic binning, comparative biology and taxonomic classification.</title>
        <authorList>
            <person name="Goeker M."/>
        </authorList>
    </citation>
    <scope>NUCLEOTIDE SEQUENCE [LARGE SCALE GENOMIC DNA]</scope>
    <source>
        <strain evidence="9 10">DSM 4134</strain>
    </source>
</reference>
<keyword evidence="5 7" id="KW-0472">Membrane</keyword>
<dbReference type="Pfam" id="PF13715">
    <property type="entry name" value="CarbopepD_reg_2"/>
    <property type="match status" value="1"/>
</dbReference>
<protein>
    <submittedName>
        <fullName evidence="9">TonB-linked SusC/RagA family outer membrane protein</fullName>
    </submittedName>
</protein>
<proteinExistence type="inferred from homology"/>
<dbReference type="AlphaFoldDB" id="A0A3D9LGL0"/>
<dbReference type="InterPro" id="IPR039426">
    <property type="entry name" value="TonB-dep_rcpt-like"/>
</dbReference>
<comment type="caution">
    <text evidence="9">The sequence shown here is derived from an EMBL/GenBank/DDBJ whole genome shotgun (WGS) entry which is preliminary data.</text>
</comment>
<evidence type="ECO:0000256" key="4">
    <source>
        <dbReference type="ARBA" id="ARBA00022692"/>
    </source>
</evidence>
<evidence type="ECO:0000256" key="7">
    <source>
        <dbReference type="PROSITE-ProRule" id="PRU01360"/>
    </source>
</evidence>
<dbReference type="GO" id="GO:0009279">
    <property type="term" value="C:cell outer membrane"/>
    <property type="evidence" value="ECO:0007669"/>
    <property type="project" value="UniProtKB-SubCell"/>
</dbReference>
<dbReference type="NCBIfam" id="TIGR04057">
    <property type="entry name" value="SusC_RagA_signa"/>
    <property type="match status" value="1"/>
</dbReference>
<gene>
    <name evidence="9" type="ORF">C7460_10116</name>
</gene>
<feature type="domain" description="TonB-dependent receptor plug" evidence="8">
    <location>
        <begin position="123"/>
        <end position="229"/>
    </location>
</feature>
<dbReference type="NCBIfam" id="TIGR04056">
    <property type="entry name" value="OMP_RagA_SusC"/>
    <property type="match status" value="1"/>
</dbReference>
<keyword evidence="4 7" id="KW-0812">Transmembrane</keyword>
<keyword evidence="3 7" id="KW-1134">Transmembrane beta strand</keyword>
<dbReference type="InterPro" id="IPR023996">
    <property type="entry name" value="TonB-dep_OMP_SusC/RagA"/>
</dbReference>
<evidence type="ECO:0000313" key="9">
    <source>
        <dbReference type="EMBL" id="REE05501.1"/>
    </source>
</evidence>
<dbReference type="PROSITE" id="PS52016">
    <property type="entry name" value="TONB_DEPENDENT_REC_3"/>
    <property type="match status" value="1"/>
</dbReference>
<dbReference type="InterPro" id="IPR037066">
    <property type="entry name" value="Plug_dom_sf"/>
</dbReference>
<dbReference type="FunFam" id="2.60.40.1120:FF:000003">
    <property type="entry name" value="Outer membrane protein Omp121"/>
    <property type="match status" value="1"/>
</dbReference>
<keyword evidence="2 7" id="KW-0813">Transport</keyword>
<dbReference type="InterPro" id="IPR008969">
    <property type="entry name" value="CarboxyPept-like_regulatory"/>
</dbReference>
<sequence>MKIRLHQQNLGIRPIMLFFVLLLGGANAVAQSKVTGTITDEDTGESIPGVSILIEGTTTGTVTDLDGKYSLTAPDDATLIISYIGFMDEKIPVNGRSVIDVAMKMDISELEEVVVVGYGVQKKSDVTGALSSIDAETIQERPVQNAIDAMQGKVAGVDIQTNRRPGETSGIQIRGNKSINRRQDVLYVVDGIVLMGDLNDINPNDIQSIDVLKDASAKAIYGSRASNGVVLITTKSGKEGVRVNYNGSVSLDVISSVTDWATAGEMLDRNRQAYQNHPSPNFYRADYPDPFEDIRNFGKNDYQTINAIRQGYEWEDPGTYTQPRMRPTTAEERAKGWPAQVPVYNSGNIPSFDWMDFLTQTGVTHNHNVSVSSGTDKSNIYFSLGYLDQDGAQQNQEYTRYTARINGDVKPTKWLKVGGSIAVTSSKQNYGTVYRAGSATGARDLYGLATGMYPMSEPYDSLGNLNIYPGNNQGEPKFNPLIDLENTQDERVSNFFQTNLFGEIQLAPWLKYRMNFGGGIKNHRQGEWRGRASTLQRSADNPLGWGRYEYDKTDQWMVENIIYVDQQWGIHNIAVTLLHSAQKNRGEGVEVSANGLINDSPRWYNLQANLTGNPSGYGTGFSERSLESYMSRINYSLFDKYLLTATLRLDGSSVLAEGNKWDYFPSAALAWKMEEENFIQNLSFISQMKLRVGVGVVGNQASINPYESSGPLRQYDYIFGTGVAVGYIPAAQPNENLTWEKQREINIGLDYGFLQDRITGSLELYQSDIFDLIFTRPLPAMVGYTEVAANVGSLRNRGIEFNISSVNIDTRNFTWRTTANFSANRESIQELVNGKEDMPGSNLFIGQPVSIFRTYGTDGLWQDTEEDAEEMAIWADSSSINFRPGTWKPLDVNGDYKLDEQDLVIHGSRNPLWTGGLTNTFTYKNWTLSTFLYARVGQLYRSNLVPWGVNSSGFISYAPKSDLSDYWSSDNPDAKYPELTVQNTDANSGRGAEINDGTFFVVRNISVTYNLPQVILNRMKAKKLEIYAQVLNPFLFGGPVVKAGINPDDNGGWAETNSVGNVIGGTNNNRVLEKSYVFGVRLGL</sequence>
<evidence type="ECO:0000259" key="8">
    <source>
        <dbReference type="Pfam" id="PF07715"/>
    </source>
</evidence>
<keyword evidence="6 7" id="KW-0998">Cell outer membrane</keyword>
<dbReference type="Proteomes" id="UP000256779">
    <property type="component" value="Unassembled WGS sequence"/>
</dbReference>
<dbReference type="Gene3D" id="2.170.130.10">
    <property type="entry name" value="TonB-dependent receptor, plug domain"/>
    <property type="match status" value="1"/>
</dbReference>
<evidence type="ECO:0000256" key="3">
    <source>
        <dbReference type="ARBA" id="ARBA00022452"/>
    </source>
</evidence>
<evidence type="ECO:0000256" key="2">
    <source>
        <dbReference type="ARBA" id="ARBA00022448"/>
    </source>
</evidence>
<dbReference type="Pfam" id="PF07715">
    <property type="entry name" value="Plug"/>
    <property type="match status" value="1"/>
</dbReference>